<dbReference type="PROSITE" id="PS51296">
    <property type="entry name" value="RIESKE"/>
    <property type="match status" value="1"/>
</dbReference>
<feature type="domain" description="Rieske" evidence="7">
    <location>
        <begin position="48"/>
        <end position="151"/>
    </location>
</feature>
<protein>
    <recommendedName>
        <fullName evidence="7">Rieske domain-containing protein</fullName>
    </recommendedName>
</protein>
<dbReference type="GO" id="GO:0051537">
    <property type="term" value="F:2 iron, 2 sulfur cluster binding"/>
    <property type="evidence" value="ECO:0007669"/>
    <property type="project" value="UniProtKB-KW"/>
</dbReference>
<dbReference type="PANTHER" id="PTHR21266:SF60">
    <property type="entry name" value="3-KETOSTEROID-9-ALPHA-MONOOXYGENASE, OXYGENASE COMPONENT"/>
    <property type="match status" value="1"/>
</dbReference>
<feature type="region of interest" description="Disordered" evidence="6">
    <location>
        <begin position="1"/>
        <end position="21"/>
    </location>
</feature>
<dbReference type="Proteomes" id="UP000515220">
    <property type="component" value="Chromosome"/>
</dbReference>
<keyword evidence="5" id="KW-0411">Iron-sulfur</keyword>
<evidence type="ECO:0000313" key="9">
    <source>
        <dbReference type="Proteomes" id="UP000515220"/>
    </source>
</evidence>
<dbReference type="InterPro" id="IPR036922">
    <property type="entry name" value="Rieske_2Fe-2S_sf"/>
</dbReference>
<dbReference type="InterPro" id="IPR017941">
    <property type="entry name" value="Rieske_2Fe-2S"/>
</dbReference>
<dbReference type="InterPro" id="IPR050584">
    <property type="entry name" value="Cholesterol_7-desaturase"/>
</dbReference>
<keyword evidence="4" id="KW-0408">Iron</keyword>
<accession>A0A6S6PFI9</accession>
<organism evidence="8 9">
    <name type="scientific">Acetobacter aceti</name>
    <dbReference type="NCBI Taxonomy" id="435"/>
    <lineage>
        <taxon>Bacteria</taxon>
        <taxon>Pseudomonadati</taxon>
        <taxon>Pseudomonadota</taxon>
        <taxon>Alphaproteobacteria</taxon>
        <taxon>Acetobacterales</taxon>
        <taxon>Acetobacteraceae</taxon>
        <taxon>Acetobacter</taxon>
        <taxon>Acetobacter subgen. Acetobacter</taxon>
    </lineage>
</organism>
<dbReference type="Pfam" id="PF00355">
    <property type="entry name" value="Rieske"/>
    <property type="match status" value="1"/>
</dbReference>
<dbReference type="InterPro" id="IPR044043">
    <property type="entry name" value="VanA_C_cat"/>
</dbReference>
<evidence type="ECO:0000313" key="8">
    <source>
        <dbReference type="EMBL" id="BCI66538.1"/>
    </source>
</evidence>
<keyword evidence="3" id="KW-0560">Oxidoreductase</keyword>
<dbReference type="CDD" id="cd03469">
    <property type="entry name" value="Rieske_RO_Alpha_N"/>
    <property type="match status" value="1"/>
</dbReference>
<dbReference type="SUPFAM" id="SSF55961">
    <property type="entry name" value="Bet v1-like"/>
    <property type="match status" value="1"/>
</dbReference>
<keyword evidence="2" id="KW-0479">Metal-binding</keyword>
<proteinExistence type="predicted"/>
<evidence type="ECO:0000256" key="2">
    <source>
        <dbReference type="ARBA" id="ARBA00022723"/>
    </source>
</evidence>
<dbReference type="GO" id="GO:0016491">
    <property type="term" value="F:oxidoreductase activity"/>
    <property type="evidence" value="ECO:0007669"/>
    <property type="project" value="UniProtKB-KW"/>
</dbReference>
<evidence type="ECO:0000259" key="7">
    <source>
        <dbReference type="PROSITE" id="PS51296"/>
    </source>
</evidence>
<dbReference type="AlphaFoldDB" id="A0A6S6PFI9"/>
<keyword evidence="1" id="KW-0001">2Fe-2S</keyword>
<sequence length="381" mass="43335">MLTQQESRENQAAEVQGDAEQRAATVTSELYHRTGPDLRRVGLNPDFWYPVAWSKKVKPGKAFATRFAGDPIVIVRPDDGSPIYALEDRCAHRQVPLSKGAVDGDVVRCCYHGWSFDRKGSCVTVPYLNKPGVGRGVKTYPCQERSGLIFIFPGDPELAKTVPVPVPCQADNPEFKTRHFDPLVNCHYSFMHENLMDMNHQFLHRKQMGQITARFMGQSKGENFVEASYSFARKGGDQPLAERLIFGKHDKNMDVKDQPVDEIVTIRTTYPYQTLQIRDKDGDFVMDLWVAYVPLGKDETATQSYGLLSVKRPKWKFLLDLAWPVLGIFTNRIFMEDKEIVEMEQQAWKELGGDHNVEVFPVVRNLRELLIRSGVPLQAES</sequence>
<dbReference type="PANTHER" id="PTHR21266">
    <property type="entry name" value="IRON-SULFUR DOMAIN CONTAINING PROTEIN"/>
    <property type="match status" value="1"/>
</dbReference>
<dbReference type="SUPFAM" id="SSF50022">
    <property type="entry name" value="ISP domain"/>
    <property type="match status" value="1"/>
</dbReference>
<dbReference type="EMBL" id="AP023326">
    <property type="protein sequence ID" value="BCI66538.1"/>
    <property type="molecule type" value="Genomic_DNA"/>
</dbReference>
<dbReference type="RefSeq" id="WP_232091866.1">
    <property type="nucleotide sequence ID" value="NZ_AP023326.1"/>
</dbReference>
<evidence type="ECO:0000256" key="5">
    <source>
        <dbReference type="ARBA" id="ARBA00023014"/>
    </source>
</evidence>
<dbReference type="GO" id="GO:0046872">
    <property type="term" value="F:metal ion binding"/>
    <property type="evidence" value="ECO:0007669"/>
    <property type="project" value="UniProtKB-KW"/>
</dbReference>
<evidence type="ECO:0000256" key="4">
    <source>
        <dbReference type="ARBA" id="ARBA00023004"/>
    </source>
</evidence>
<evidence type="ECO:0000256" key="6">
    <source>
        <dbReference type="SAM" id="MobiDB-lite"/>
    </source>
</evidence>
<dbReference type="Gene3D" id="2.102.10.10">
    <property type="entry name" value="Rieske [2Fe-2S] iron-sulphur domain"/>
    <property type="match status" value="1"/>
</dbReference>
<dbReference type="Gene3D" id="3.90.380.10">
    <property type="entry name" value="Naphthalene 1,2-dioxygenase Alpha Subunit, Chain A, domain 1"/>
    <property type="match status" value="1"/>
</dbReference>
<gene>
    <name evidence="8" type="ORF">AAJCM20276_11620</name>
</gene>
<reference evidence="8 9" key="1">
    <citation type="submission" date="2020-07" db="EMBL/GenBank/DDBJ databases">
        <title>Complete Genome Sequence of an acetic acid bacterium, Acetobacter aceti JCM20276.</title>
        <authorList>
            <person name="Hirose Y."/>
            <person name="Mihara H."/>
        </authorList>
    </citation>
    <scope>NUCLEOTIDE SEQUENCE [LARGE SCALE GENOMIC DNA]</scope>
    <source>
        <strain evidence="8 9">JCM20276</strain>
    </source>
</reference>
<dbReference type="Pfam" id="PF19112">
    <property type="entry name" value="VanA_C"/>
    <property type="match status" value="1"/>
</dbReference>
<name>A0A6S6PFI9_ACEAC</name>
<evidence type="ECO:0000256" key="3">
    <source>
        <dbReference type="ARBA" id="ARBA00023002"/>
    </source>
</evidence>
<feature type="compositionally biased region" description="Basic and acidic residues" evidence="6">
    <location>
        <begin position="1"/>
        <end position="11"/>
    </location>
</feature>
<evidence type="ECO:0000256" key="1">
    <source>
        <dbReference type="ARBA" id="ARBA00022714"/>
    </source>
</evidence>